<evidence type="ECO:0000313" key="2">
    <source>
        <dbReference type="EMBL" id="MBD1394127.1"/>
    </source>
</evidence>
<name>A0A926NSC7_9SPHI</name>
<dbReference type="PROSITE" id="PS51257">
    <property type="entry name" value="PROKAR_LIPOPROTEIN"/>
    <property type="match status" value="1"/>
</dbReference>
<dbReference type="Proteomes" id="UP000619078">
    <property type="component" value="Unassembled WGS sequence"/>
</dbReference>
<sequence length="72" mass="7509">MKIFKYLIALLVITNLIGACKGRENATLGGTSDTSAKAGTGKPAETMSSDSAKKDTTYKGNADPTGRDVKNN</sequence>
<dbReference type="AlphaFoldDB" id="A0A926NSC7"/>
<feature type="region of interest" description="Disordered" evidence="1">
    <location>
        <begin position="24"/>
        <end position="72"/>
    </location>
</feature>
<feature type="compositionally biased region" description="Polar residues" evidence="1">
    <location>
        <begin position="28"/>
        <end position="37"/>
    </location>
</feature>
<proteinExistence type="predicted"/>
<evidence type="ECO:0000256" key="1">
    <source>
        <dbReference type="SAM" id="MobiDB-lite"/>
    </source>
</evidence>
<gene>
    <name evidence="2" type="ORF">IDJ76_13545</name>
</gene>
<dbReference type="EMBL" id="JACWMX010000005">
    <property type="protein sequence ID" value="MBD1394127.1"/>
    <property type="molecule type" value="Genomic_DNA"/>
</dbReference>
<comment type="caution">
    <text evidence="2">The sequence shown here is derived from an EMBL/GenBank/DDBJ whole genome shotgun (WGS) entry which is preliminary data.</text>
</comment>
<accession>A0A926NSC7</accession>
<protein>
    <recommendedName>
        <fullName evidence="4">Lipoprotein</fullName>
    </recommendedName>
</protein>
<reference evidence="2" key="1">
    <citation type="submission" date="2020-09" db="EMBL/GenBank/DDBJ databases">
        <title>Novel species of Mucilaginibacter isolated from a glacier on the Tibetan Plateau.</title>
        <authorList>
            <person name="Liu Q."/>
            <person name="Xin Y.-H."/>
        </authorList>
    </citation>
    <scope>NUCLEOTIDE SEQUENCE</scope>
    <source>
        <strain evidence="2">ZB1P21</strain>
    </source>
</reference>
<evidence type="ECO:0008006" key="4">
    <source>
        <dbReference type="Google" id="ProtNLM"/>
    </source>
</evidence>
<dbReference type="RefSeq" id="WP_191163869.1">
    <property type="nucleotide sequence ID" value="NZ_JACWMX010000005.1"/>
</dbReference>
<organism evidence="2 3">
    <name type="scientific">Mucilaginibacter glaciei</name>
    <dbReference type="NCBI Taxonomy" id="2772109"/>
    <lineage>
        <taxon>Bacteria</taxon>
        <taxon>Pseudomonadati</taxon>
        <taxon>Bacteroidota</taxon>
        <taxon>Sphingobacteriia</taxon>
        <taxon>Sphingobacteriales</taxon>
        <taxon>Sphingobacteriaceae</taxon>
        <taxon>Mucilaginibacter</taxon>
    </lineage>
</organism>
<keyword evidence="3" id="KW-1185">Reference proteome</keyword>
<evidence type="ECO:0000313" key="3">
    <source>
        <dbReference type="Proteomes" id="UP000619078"/>
    </source>
</evidence>